<evidence type="ECO:0008006" key="3">
    <source>
        <dbReference type="Google" id="ProtNLM"/>
    </source>
</evidence>
<evidence type="ECO:0000313" key="1">
    <source>
        <dbReference type="EMBL" id="MCU7617011.1"/>
    </source>
</evidence>
<reference evidence="2" key="1">
    <citation type="submission" date="2023-07" db="EMBL/GenBank/DDBJ databases">
        <title>Chryseobacterium sp. strain PBS4-4 Genome sequencing and assembly.</title>
        <authorList>
            <person name="Jung Y."/>
        </authorList>
    </citation>
    <scope>NUCLEOTIDE SEQUENCE [LARGE SCALE GENOMIC DNA]</scope>
    <source>
        <strain evidence="2">PBS4-4</strain>
    </source>
</reference>
<keyword evidence="2" id="KW-1185">Reference proteome</keyword>
<evidence type="ECO:0000313" key="2">
    <source>
        <dbReference type="Proteomes" id="UP001208649"/>
    </source>
</evidence>
<organism evidence="1 2">
    <name type="scientific">Chryseobacterium edaphi</name>
    <dbReference type="NCBI Taxonomy" id="2976532"/>
    <lineage>
        <taxon>Bacteria</taxon>
        <taxon>Pseudomonadati</taxon>
        <taxon>Bacteroidota</taxon>
        <taxon>Flavobacteriia</taxon>
        <taxon>Flavobacteriales</taxon>
        <taxon>Weeksellaceae</taxon>
        <taxon>Chryseobacterium group</taxon>
        <taxon>Chryseobacterium</taxon>
    </lineage>
</organism>
<accession>A0ABT2W460</accession>
<protein>
    <recommendedName>
        <fullName evidence="3">Type II toxin-antitoxin system RelE/ParE family toxin</fullName>
    </recommendedName>
</protein>
<comment type="caution">
    <text evidence="1">The sequence shown here is derived from an EMBL/GenBank/DDBJ whole genome shotgun (WGS) entry which is preliminary data.</text>
</comment>
<dbReference type="EMBL" id="JAOTEM010000001">
    <property type="protein sequence ID" value="MCU7617011.1"/>
    <property type="molecule type" value="Genomic_DNA"/>
</dbReference>
<gene>
    <name evidence="1" type="ORF">NZ698_07360</name>
</gene>
<dbReference type="RefSeq" id="WP_263002428.1">
    <property type="nucleotide sequence ID" value="NZ_JAOTEM010000001.1"/>
</dbReference>
<dbReference type="Gene3D" id="3.30.2310.20">
    <property type="entry name" value="RelE-like"/>
    <property type="match status" value="1"/>
</dbReference>
<name>A0ABT2W460_9FLAO</name>
<dbReference type="InterPro" id="IPR035093">
    <property type="entry name" value="RelE/ParE_toxin_dom_sf"/>
</dbReference>
<proteinExistence type="predicted"/>
<dbReference type="Proteomes" id="UP001208649">
    <property type="component" value="Unassembled WGS sequence"/>
</dbReference>
<sequence>MKIVFSITAIESLKQIIDFLNERWTHKELKLFNKDLEKLIESFNDQLISYQTIDSDKKLQFALLGKKQVKVYFKMKEDFIEILLFLPSKSNPENIQKLLNK</sequence>